<dbReference type="Proteomes" id="UP000000270">
    <property type="component" value="Chromosome"/>
</dbReference>
<feature type="transmembrane region" description="Helical" evidence="6">
    <location>
        <begin position="175"/>
        <end position="193"/>
    </location>
</feature>
<reference evidence="7 8" key="3">
    <citation type="journal article" date="2008" name="BMC Genomics">
        <title>The genome of the versatile nitrogen fixer Azorhizobium caulinodans ORS571.</title>
        <authorList>
            <person name="Lee KB."/>
            <person name="Backer P.D."/>
            <person name="Aono T."/>
            <person name="Liu CT."/>
            <person name="Suzuki S."/>
            <person name="Suzuki T."/>
            <person name="Kaneko T."/>
            <person name="Yamada M."/>
            <person name="Tabata S."/>
            <person name="Kupfer D.M."/>
            <person name="Najar F.Z."/>
            <person name="Wiley G.B."/>
            <person name="Roe B."/>
            <person name="Binnewies T.T."/>
            <person name="Ussery D.W."/>
            <person name="D'Haeze W."/>
            <person name="Herder J.D."/>
            <person name="Gevers D."/>
            <person name="Vereecke D."/>
            <person name="Holsters M."/>
            <person name="Oyaizu H."/>
        </authorList>
    </citation>
    <scope>NUCLEOTIDE SEQUENCE [LARGE SCALE GENOMIC DNA]</scope>
    <source>
        <strain evidence="8">ATCC 43989 / DSM 5975 / JCM 20966 / LMG 6465 / NBRC 14845 / NCIMB 13405 / ORS 571</strain>
    </source>
</reference>
<reference evidence="7 8" key="1">
    <citation type="journal article" date="2007" name="Appl. Environ. Microbiol.">
        <title>Rhizobial factors required for stem nodule maturation and maintenance in Sesbania rostrata-Azorhizobium caulinodans ORS571 symbiosis.</title>
        <authorList>
            <person name="Suzuki S."/>
            <person name="Aono T."/>
            <person name="Lee KB."/>
            <person name="Suzuki T."/>
            <person name="Liu CT."/>
            <person name="Miwa H."/>
            <person name="Wakao S."/>
            <person name="Iki T."/>
            <person name="Oyaizu H."/>
        </authorList>
    </citation>
    <scope>NUCLEOTIDE SEQUENCE [LARGE SCALE GENOMIC DNA]</scope>
    <source>
        <strain evidence="8">ATCC 43989 / DSM 5975 / JCM 20966 / LMG 6465 / NBRC 14845 / NCIMB 13405 / ORS 571</strain>
    </source>
</reference>
<keyword evidence="3 6" id="KW-0812">Transmembrane</keyword>
<dbReference type="eggNOG" id="COG0861">
    <property type="taxonomic scope" value="Bacteria"/>
</dbReference>
<dbReference type="AlphaFoldDB" id="A8HS94"/>
<dbReference type="InterPro" id="IPR022301">
    <property type="entry name" value="Integral_membrane_YjbE"/>
</dbReference>
<reference evidence="7 8" key="5">
    <citation type="journal article" date="2010" name="Appl. Environ. Microbiol.">
        <title>phrR-like gene praR of Azorhizobium caulinodans ORS571 is essential for symbiosis with Sesbania rostrata and is involved in expression of reb genes.</title>
        <authorList>
            <person name="Akiba N."/>
            <person name="Aono T."/>
            <person name="Toyazaki H."/>
            <person name="Sato S."/>
            <person name="Oyaizu H."/>
        </authorList>
    </citation>
    <scope>NUCLEOTIDE SEQUENCE [LARGE SCALE GENOMIC DNA]</scope>
    <source>
        <strain evidence="8">ATCC 43989 / DSM 5975 / JCM 20966 / LMG 6465 / NBRC 14845 / NCIMB 13405 / ORS 571</strain>
    </source>
</reference>
<gene>
    <name evidence="7" type="primary">terC</name>
    <name evidence="7" type="ordered locus">AZC_4156</name>
</gene>
<evidence type="ECO:0000256" key="4">
    <source>
        <dbReference type="ARBA" id="ARBA00022989"/>
    </source>
</evidence>
<dbReference type="PANTHER" id="PTHR30238:SF4">
    <property type="entry name" value="SLL1022 PROTEIN"/>
    <property type="match status" value="1"/>
</dbReference>
<evidence type="ECO:0000313" key="8">
    <source>
        <dbReference type="Proteomes" id="UP000000270"/>
    </source>
</evidence>
<evidence type="ECO:0000256" key="6">
    <source>
        <dbReference type="SAM" id="Phobius"/>
    </source>
</evidence>
<feature type="transmembrane region" description="Helical" evidence="6">
    <location>
        <begin position="54"/>
        <end position="75"/>
    </location>
</feature>
<evidence type="ECO:0000256" key="5">
    <source>
        <dbReference type="ARBA" id="ARBA00023136"/>
    </source>
</evidence>
<reference evidence="7 8" key="6">
    <citation type="journal article" date="2011" name="Appl. Environ. Microbiol.">
        <title>Involvement of the azorhizobial chromosome partition gene (parA) in the onset of bacteroid differentiation during Sesbania rostrata stem nodule development.</title>
        <authorList>
            <person name="Liu CT."/>
            <person name="Lee KB."/>
            <person name="Wang YS."/>
            <person name="Peng MH."/>
            <person name="Lee KT."/>
            <person name="Suzuki S."/>
            <person name="Suzuki T."/>
            <person name="Oyaizu H."/>
        </authorList>
    </citation>
    <scope>NUCLEOTIDE SEQUENCE [LARGE SCALE GENOMIC DNA]</scope>
    <source>
        <strain evidence="8">ATCC 43989 / DSM 5975 / JCM 20966 / LMG 6465 / NBRC 14845 / NCIMB 13405 / ORS 571</strain>
    </source>
</reference>
<dbReference type="InterPro" id="IPR005496">
    <property type="entry name" value="Integral_membrane_TerC"/>
</dbReference>
<comment type="similarity">
    <text evidence="2">Belongs to the TerC family.</text>
</comment>
<dbReference type="NCBIfam" id="TIGR03717">
    <property type="entry name" value="R_switched_YjbE"/>
    <property type="match status" value="1"/>
</dbReference>
<keyword evidence="4 6" id="KW-1133">Transmembrane helix</keyword>
<feature type="transmembrane region" description="Helical" evidence="6">
    <location>
        <begin position="213"/>
        <end position="231"/>
    </location>
</feature>
<organism evidence="7 8">
    <name type="scientific">Azorhizobium caulinodans (strain ATCC 43989 / DSM 5975 / JCM 20966 / LMG 6465 / NBRC 14845 / NCIMB 13405 / ORS 571)</name>
    <dbReference type="NCBI Taxonomy" id="438753"/>
    <lineage>
        <taxon>Bacteria</taxon>
        <taxon>Pseudomonadati</taxon>
        <taxon>Pseudomonadota</taxon>
        <taxon>Alphaproteobacteria</taxon>
        <taxon>Hyphomicrobiales</taxon>
        <taxon>Xanthobacteraceae</taxon>
        <taxon>Azorhizobium</taxon>
    </lineage>
</organism>
<comment type="subcellular location">
    <subcellularLocation>
        <location evidence="1">Membrane</location>
        <topology evidence="1">Multi-pass membrane protein</topology>
    </subcellularLocation>
</comment>
<dbReference type="HOGENOM" id="CLU_070543_0_1_5"/>
<sequence length="242" mass="25378">MPAAQGEPLPMSISSPEFWLAFLQLVWINVLLSGDNAVVIAMACRSLPERTRKWGIVLGSGVAVGLRILFTGIVATLLALPWLKVVGAVALFYIAIDLALPDDEGAESVKASESLWRAVGTVALADIVMSLDNVVAVAAIANGNFLLLVLGLAISIPLIVAGSSLVMAMLDRFPILVWAGAALLGWIAGEMLLSDAAVMDRLGGHEVTEHWSLLAAAAGAVFVVATAWIWGRVRSARADTTA</sequence>
<evidence type="ECO:0000256" key="1">
    <source>
        <dbReference type="ARBA" id="ARBA00004141"/>
    </source>
</evidence>
<keyword evidence="5 6" id="KW-0472">Membrane</keyword>
<reference evidence="7 8" key="4">
    <citation type="journal article" date="2009" name="Appl. Environ. Microbiol.">
        <title>Comparative genome-wide transcriptional profiling of Azorhizobium caulinodans ORS571 grown under free-living and symbiotic conditions.</title>
        <authorList>
            <person name="Tsukada S."/>
            <person name="Aono T."/>
            <person name="Akiba N."/>
            <person name="Lee KB."/>
            <person name="Liu CT."/>
            <person name="Toyazaki H."/>
            <person name="Oyaizu H."/>
        </authorList>
    </citation>
    <scope>NUCLEOTIDE SEQUENCE [LARGE SCALE GENOMIC DNA]</scope>
    <source>
        <strain evidence="8">ATCC 43989 / DSM 5975 / JCM 20966 / LMG 6465 / NBRC 14845 / NCIMB 13405 / ORS 571</strain>
    </source>
</reference>
<dbReference type="EMBL" id="AP009384">
    <property type="protein sequence ID" value="BAF90154.1"/>
    <property type="molecule type" value="Genomic_DNA"/>
</dbReference>
<protein>
    <submittedName>
        <fullName evidence="7">Putative membrane protein</fullName>
    </submittedName>
</protein>
<evidence type="ECO:0000256" key="2">
    <source>
        <dbReference type="ARBA" id="ARBA00007511"/>
    </source>
</evidence>
<reference evidence="8" key="2">
    <citation type="submission" date="2007-04" db="EMBL/GenBank/DDBJ databases">
        <title>Complete genome sequence of the nitrogen-fixing bacterium Azorhizobium caulinodans ORS571.</title>
        <authorList>
            <person name="Lee K.B."/>
            <person name="Backer P.D."/>
            <person name="Aono T."/>
            <person name="Liu C.T."/>
            <person name="Suzuki S."/>
            <person name="Suzuki T."/>
            <person name="Kaneko T."/>
            <person name="Yamada M."/>
            <person name="Tabata S."/>
            <person name="Kupfer D.M."/>
            <person name="Najar F.Z."/>
            <person name="Wiley G.B."/>
            <person name="Roe B."/>
            <person name="Binnewies T."/>
            <person name="Ussery D."/>
            <person name="Vereecke D."/>
            <person name="Gevers D."/>
            <person name="Holsters M."/>
            <person name="Oyaizu H."/>
        </authorList>
    </citation>
    <scope>NUCLEOTIDE SEQUENCE [LARGE SCALE GENOMIC DNA]</scope>
    <source>
        <strain evidence="8">ATCC 43989 / DSM 5975 / JCM 20966 / LMG 6465 / NBRC 14845 / NCIMB 13405 / ORS 571</strain>
    </source>
</reference>
<feature type="transmembrane region" description="Helical" evidence="6">
    <location>
        <begin position="147"/>
        <end position="168"/>
    </location>
</feature>
<accession>A8HS94</accession>
<dbReference type="Pfam" id="PF03741">
    <property type="entry name" value="TerC"/>
    <property type="match status" value="1"/>
</dbReference>
<dbReference type="GO" id="GO:0016020">
    <property type="term" value="C:membrane"/>
    <property type="evidence" value="ECO:0007669"/>
    <property type="project" value="UniProtKB-SubCell"/>
</dbReference>
<keyword evidence="8" id="KW-1185">Reference proteome</keyword>
<feature type="transmembrane region" description="Helical" evidence="6">
    <location>
        <begin position="18"/>
        <end position="42"/>
    </location>
</feature>
<name>A8HS94_AZOC5</name>
<dbReference type="STRING" id="438753.AZC_4156"/>
<dbReference type="KEGG" id="azc:AZC_4156"/>
<proteinExistence type="inferred from homology"/>
<dbReference type="PANTHER" id="PTHR30238">
    <property type="entry name" value="MEMBRANE BOUND PREDICTED REDOX MODULATOR"/>
    <property type="match status" value="1"/>
</dbReference>
<evidence type="ECO:0000256" key="3">
    <source>
        <dbReference type="ARBA" id="ARBA00022692"/>
    </source>
</evidence>
<evidence type="ECO:0000313" key="7">
    <source>
        <dbReference type="EMBL" id="BAF90154.1"/>
    </source>
</evidence>